<dbReference type="AlphaFoldDB" id="A0A197KAM1"/>
<dbReference type="GO" id="GO:0005737">
    <property type="term" value="C:cytoplasm"/>
    <property type="evidence" value="ECO:0007669"/>
    <property type="project" value="UniProtKB-SubCell"/>
</dbReference>
<organism evidence="9 10">
    <name type="scientific">Linnemannia elongata AG-77</name>
    <dbReference type="NCBI Taxonomy" id="1314771"/>
    <lineage>
        <taxon>Eukaryota</taxon>
        <taxon>Fungi</taxon>
        <taxon>Fungi incertae sedis</taxon>
        <taxon>Mucoromycota</taxon>
        <taxon>Mortierellomycotina</taxon>
        <taxon>Mortierellomycetes</taxon>
        <taxon>Mortierellales</taxon>
        <taxon>Mortierellaceae</taxon>
        <taxon>Linnemannia</taxon>
    </lineage>
</organism>
<dbReference type="GO" id="GO:0005681">
    <property type="term" value="C:spliceosomal complex"/>
    <property type="evidence" value="ECO:0007669"/>
    <property type="project" value="UniProtKB-KW"/>
</dbReference>
<dbReference type="STRING" id="1314771.A0A197KAM1"/>
<dbReference type="GO" id="GO:0008017">
    <property type="term" value="F:microtubule binding"/>
    <property type="evidence" value="ECO:0007669"/>
    <property type="project" value="TreeGrafter"/>
</dbReference>
<evidence type="ECO:0000256" key="1">
    <source>
        <dbReference type="ARBA" id="ARBA00004496"/>
    </source>
</evidence>
<proteinExistence type="inferred from homology"/>
<keyword evidence="7" id="KW-0508">mRNA splicing</keyword>
<dbReference type="EMBL" id="KV442017">
    <property type="protein sequence ID" value="OAQ34540.1"/>
    <property type="molecule type" value="Genomic_DNA"/>
</dbReference>
<dbReference type="InterPro" id="IPR019367">
    <property type="entry name" value="PDZ-binding_CRIPT"/>
</dbReference>
<keyword evidence="4" id="KW-0963">Cytoplasm</keyword>
<evidence type="ECO:0000256" key="4">
    <source>
        <dbReference type="ARBA" id="ARBA00022490"/>
    </source>
</evidence>
<dbReference type="PANTHER" id="PTHR11805:SF1">
    <property type="entry name" value="CYSTEINE-RICH PDZ-BINDING PROTEIN"/>
    <property type="match status" value="1"/>
</dbReference>
<dbReference type="PANTHER" id="PTHR11805">
    <property type="entry name" value="CYSTEINE-RICH PDZ-BINDING PROTEIN"/>
    <property type="match status" value="1"/>
</dbReference>
<comment type="subcellular location">
    <subcellularLocation>
        <location evidence="1">Cytoplasm</location>
    </subcellularLocation>
</comment>
<evidence type="ECO:0000256" key="5">
    <source>
        <dbReference type="ARBA" id="ARBA00022664"/>
    </source>
</evidence>
<dbReference type="Proteomes" id="UP000078512">
    <property type="component" value="Unassembled WGS sequence"/>
</dbReference>
<evidence type="ECO:0000256" key="7">
    <source>
        <dbReference type="ARBA" id="ARBA00023187"/>
    </source>
</evidence>
<evidence type="ECO:0000256" key="2">
    <source>
        <dbReference type="ARBA" id="ARBA00009021"/>
    </source>
</evidence>
<evidence type="ECO:0000313" key="9">
    <source>
        <dbReference type="EMBL" id="OAQ34540.1"/>
    </source>
</evidence>
<dbReference type="GO" id="GO:0031122">
    <property type="term" value="P:cytoplasmic microtubule organization"/>
    <property type="evidence" value="ECO:0007669"/>
    <property type="project" value="TreeGrafter"/>
</dbReference>
<protein>
    <recommendedName>
        <fullName evidence="3">Cysteine-rich PDZ-binding protein</fullName>
    </recommendedName>
    <alternativeName>
        <fullName evidence="8">Cysteine-rich interactor of PDZ three</fullName>
    </alternativeName>
</protein>
<accession>A0A197KAM1</accession>
<name>A0A197KAM1_9FUNG</name>
<evidence type="ECO:0000256" key="8">
    <source>
        <dbReference type="ARBA" id="ARBA00032518"/>
    </source>
</evidence>
<evidence type="ECO:0000313" key="10">
    <source>
        <dbReference type="Proteomes" id="UP000078512"/>
    </source>
</evidence>
<dbReference type="OrthoDB" id="147332at2759"/>
<reference evidence="9 10" key="1">
    <citation type="submission" date="2016-05" db="EMBL/GenBank/DDBJ databases">
        <title>Genome sequencing reveals origins of a unique bacterial endosymbiosis in the earliest lineages of terrestrial Fungi.</title>
        <authorList>
            <consortium name="DOE Joint Genome Institute"/>
            <person name="Uehling J."/>
            <person name="Gryganskyi A."/>
            <person name="Hameed K."/>
            <person name="Tschaplinski T."/>
            <person name="Misztal P."/>
            <person name="Wu S."/>
            <person name="Desiro A."/>
            <person name="Vande Pol N."/>
            <person name="Du Z.-Y."/>
            <person name="Zienkiewicz A."/>
            <person name="Zienkiewicz K."/>
            <person name="Morin E."/>
            <person name="Tisserant E."/>
            <person name="Splivallo R."/>
            <person name="Hainaut M."/>
            <person name="Henrissat B."/>
            <person name="Ohm R."/>
            <person name="Kuo A."/>
            <person name="Yan J."/>
            <person name="Lipzen A."/>
            <person name="Nolan M."/>
            <person name="Labutti K."/>
            <person name="Barry K."/>
            <person name="Goldstein A."/>
            <person name="Labbe J."/>
            <person name="Schadt C."/>
            <person name="Tuskan G."/>
            <person name="Grigoriev I."/>
            <person name="Martin F."/>
            <person name="Vilgalys R."/>
            <person name="Bonito G."/>
        </authorList>
    </citation>
    <scope>NUCLEOTIDE SEQUENCE [LARGE SCALE GENOMIC DNA]</scope>
    <source>
        <strain evidence="9 10">AG-77</strain>
    </source>
</reference>
<keyword evidence="6" id="KW-0747">Spliceosome</keyword>
<sequence length="104" mass="11217">MVCAKCEKKLAKVICPDKWKDGARNTTVGTSSTAGRKIGENKLLSKKRVTAKFNPYANAKCKTCKSKVHQDGAMYCQGCAYKGGQCALCGVAILDTSKYKMSAK</sequence>
<gene>
    <name evidence="9" type="ORF">K457DRAFT_133555</name>
</gene>
<keyword evidence="10" id="KW-1185">Reference proteome</keyword>
<dbReference type="GO" id="GO:0008380">
    <property type="term" value="P:RNA splicing"/>
    <property type="evidence" value="ECO:0007669"/>
    <property type="project" value="UniProtKB-KW"/>
</dbReference>
<dbReference type="GO" id="GO:0006397">
    <property type="term" value="P:mRNA processing"/>
    <property type="evidence" value="ECO:0007669"/>
    <property type="project" value="UniProtKB-KW"/>
</dbReference>
<evidence type="ECO:0000256" key="6">
    <source>
        <dbReference type="ARBA" id="ARBA00022728"/>
    </source>
</evidence>
<keyword evidence="5" id="KW-0507">mRNA processing</keyword>
<dbReference type="Pfam" id="PF10235">
    <property type="entry name" value="Cript"/>
    <property type="match status" value="1"/>
</dbReference>
<evidence type="ECO:0000256" key="3">
    <source>
        <dbReference type="ARBA" id="ARBA00018615"/>
    </source>
</evidence>
<comment type="similarity">
    <text evidence="2">Belongs to the CRIPT family.</text>
</comment>